<dbReference type="Gene3D" id="1.20.272.10">
    <property type="match status" value="1"/>
</dbReference>
<dbReference type="FunFam" id="1.10.8.60:FF:000013">
    <property type="entry name" value="DNA polymerase III subunit gamma/tau"/>
    <property type="match status" value="1"/>
</dbReference>
<evidence type="ECO:0000256" key="2">
    <source>
        <dbReference type="ARBA" id="ARBA00022679"/>
    </source>
</evidence>
<keyword evidence="8 11" id="KW-0067">ATP-binding</keyword>
<accession>A0AB39FN56</accession>
<evidence type="ECO:0000256" key="10">
    <source>
        <dbReference type="ARBA" id="ARBA00049244"/>
    </source>
</evidence>
<evidence type="ECO:0000256" key="4">
    <source>
        <dbReference type="ARBA" id="ARBA00022705"/>
    </source>
</evidence>
<feature type="domain" description="AAA+ ATPase" evidence="13">
    <location>
        <begin position="37"/>
        <end position="179"/>
    </location>
</feature>
<dbReference type="FunFam" id="3.40.50.300:FF:000014">
    <property type="entry name" value="DNA polymerase III subunit gamma/tau"/>
    <property type="match status" value="1"/>
</dbReference>
<dbReference type="Gene3D" id="3.40.50.300">
    <property type="entry name" value="P-loop containing nucleotide triphosphate hydrolases"/>
    <property type="match status" value="1"/>
</dbReference>
<keyword evidence="2 11" id="KW-0808">Transferase</keyword>
<feature type="region of interest" description="Disordered" evidence="12">
    <location>
        <begin position="504"/>
        <end position="528"/>
    </location>
</feature>
<comment type="similarity">
    <text evidence="1 11">Belongs to the DnaX/STICHEL family.</text>
</comment>
<name>A0AB39FN56_9BURK</name>
<dbReference type="SMART" id="SM00382">
    <property type="entry name" value="AAA"/>
    <property type="match status" value="1"/>
</dbReference>
<feature type="compositionally biased region" description="Low complexity" evidence="12">
    <location>
        <begin position="411"/>
        <end position="435"/>
    </location>
</feature>
<dbReference type="InterPro" id="IPR012763">
    <property type="entry name" value="DNA_pol_III_sug/sutau_N"/>
</dbReference>
<evidence type="ECO:0000313" key="14">
    <source>
        <dbReference type="EMBL" id="XDJ51294.1"/>
    </source>
</evidence>
<proteinExistence type="inferred from homology"/>
<evidence type="ECO:0000256" key="11">
    <source>
        <dbReference type="RuleBase" id="RU364063"/>
    </source>
</evidence>
<keyword evidence="9 11" id="KW-0239">DNA-directed DNA polymerase</keyword>
<gene>
    <name evidence="11 15" type="primary">dnaX</name>
    <name evidence="15" type="ORF">ABRZ07_02360</name>
    <name evidence="14" type="ORF">ABRZ09_05450</name>
</gene>
<reference evidence="15" key="1">
    <citation type="submission" date="2024-05" db="EMBL/GenBank/DDBJ databases">
        <authorList>
            <person name="Luo Y.-C."/>
            <person name="Nicholds J."/>
            <person name="Mortimer T."/>
            <person name="Maboni G."/>
        </authorList>
    </citation>
    <scope>NUCLEOTIDE SEQUENCE</scope>
    <source>
        <strain evidence="15">141555</strain>
        <strain evidence="14">151108</strain>
    </source>
</reference>
<dbReference type="Gene3D" id="3.30.300.150">
    <property type="entry name" value="DNA polymerase III, tau subunit, domain V"/>
    <property type="match status" value="1"/>
</dbReference>
<keyword evidence="4 11" id="KW-0235">DNA replication</keyword>
<dbReference type="RefSeq" id="WP_368647440.1">
    <property type="nucleotide sequence ID" value="NZ_CP158255.1"/>
</dbReference>
<dbReference type="GO" id="GO:0003887">
    <property type="term" value="F:DNA-directed DNA polymerase activity"/>
    <property type="evidence" value="ECO:0007669"/>
    <property type="project" value="UniProtKB-KW"/>
</dbReference>
<feature type="compositionally biased region" description="Pro residues" evidence="12">
    <location>
        <begin position="436"/>
        <end position="446"/>
    </location>
</feature>
<dbReference type="InterPro" id="IPR038249">
    <property type="entry name" value="PolIII_tau_V_sf"/>
</dbReference>
<evidence type="ECO:0000313" key="15">
    <source>
        <dbReference type="EMBL" id="XDJ80375.1"/>
    </source>
</evidence>
<comment type="subunit">
    <text evidence="11">DNA polymerase III contains a core (composed of alpha, epsilon and theta chains) that associates with a tau subunit. This core dimerizes to form the POLIII' complex. PolIII' associates with the gamma complex (composed of gamma, delta, delta', psi and chi chains) and with the beta chain to form the complete DNA polymerase III complex.</text>
</comment>
<evidence type="ECO:0000256" key="3">
    <source>
        <dbReference type="ARBA" id="ARBA00022695"/>
    </source>
</evidence>
<protein>
    <recommendedName>
        <fullName evidence="11">DNA polymerase III subunit gamma/tau</fullName>
        <ecNumber evidence="11">2.7.7.7</ecNumber>
    </recommendedName>
</protein>
<dbReference type="InterPro" id="IPR008921">
    <property type="entry name" value="DNA_pol3_clamp-load_cplx_C"/>
</dbReference>
<dbReference type="InterPro" id="IPR022754">
    <property type="entry name" value="DNA_pol_III_gamma-3"/>
</dbReference>
<dbReference type="InterPro" id="IPR027417">
    <property type="entry name" value="P-loop_NTPase"/>
</dbReference>
<dbReference type="EMBL" id="CP158255">
    <property type="protein sequence ID" value="XDJ51294.1"/>
    <property type="molecule type" value="Genomic_DNA"/>
</dbReference>
<dbReference type="Gene3D" id="1.10.8.60">
    <property type="match status" value="1"/>
</dbReference>
<dbReference type="GO" id="GO:0003677">
    <property type="term" value="F:DNA binding"/>
    <property type="evidence" value="ECO:0007669"/>
    <property type="project" value="InterPro"/>
</dbReference>
<dbReference type="InterPro" id="IPR003593">
    <property type="entry name" value="AAA+_ATPase"/>
</dbReference>
<keyword evidence="7" id="KW-0862">Zinc</keyword>
<dbReference type="Pfam" id="PF12170">
    <property type="entry name" value="DNA_pol3_tau_5"/>
    <property type="match status" value="1"/>
</dbReference>
<dbReference type="SUPFAM" id="SSF48019">
    <property type="entry name" value="post-AAA+ oligomerization domain-like"/>
    <property type="match status" value="1"/>
</dbReference>
<evidence type="ECO:0000256" key="8">
    <source>
        <dbReference type="ARBA" id="ARBA00022840"/>
    </source>
</evidence>
<keyword evidence="6 11" id="KW-0547">Nucleotide-binding</keyword>
<dbReference type="PANTHER" id="PTHR11669">
    <property type="entry name" value="REPLICATION FACTOR C / DNA POLYMERASE III GAMMA-TAU SUBUNIT"/>
    <property type="match status" value="1"/>
</dbReference>
<dbReference type="GO" id="GO:0046872">
    <property type="term" value="F:metal ion binding"/>
    <property type="evidence" value="ECO:0007669"/>
    <property type="project" value="UniProtKB-KW"/>
</dbReference>
<feature type="compositionally biased region" description="Pro residues" evidence="12">
    <location>
        <begin position="456"/>
        <end position="465"/>
    </location>
</feature>
<dbReference type="AlphaFoldDB" id="A0AB39FN56"/>
<keyword evidence="5" id="KW-0479">Metal-binding</keyword>
<dbReference type="CDD" id="cd00009">
    <property type="entry name" value="AAA"/>
    <property type="match status" value="1"/>
</dbReference>
<evidence type="ECO:0000259" key="13">
    <source>
        <dbReference type="SMART" id="SM00382"/>
    </source>
</evidence>
<dbReference type="NCBIfam" id="NF005942">
    <property type="entry name" value="PRK07994.1"/>
    <property type="match status" value="1"/>
</dbReference>
<dbReference type="Pfam" id="PF22608">
    <property type="entry name" value="DNAX_ATPase_lid"/>
    <property type="match status" value="1"/>
</dbReference>
<sequence length="655" mass="68651">MSYLVLARKWRPRSFDTLIGQDHVVRALTHALSSGRLHHAWLFTGTRGVGKTTLSRILAKSLNCIQGVTATPCGQCQACTEIDAGRYVDYIELDAASNRGVDEMTQLLEQAVYAPSSGRFKVYMIDEVHMLTGHAFNAMLKTLEEPPEHVKFILATTDPQKIPVTVLSRCLQFNLKQMTVPAIVDHLQDILARESVPADPRGLRLIAQAAAGSMRDALSLTDQAISFSAGDLTAAAVGEMLGTLDQHHLLSLLRALAAADAPAILAVADDLAARGLSFQAALGDLAVLLSRVAIAQRLGHAQADDPLAEAVTELAGALTPDDVQLFYAVAVHSRHELALAPDEQAGFVMACLRMLALLPEGRVPPVTMAPPPALQAAPAESVQAALETAPDAALKAEPPAWESAPEPPAVAAPAGPGPVHDAGGPAAPEAVSAASPRPPVPASDPDPAPDRDPIPDPDPAPPAPPDEAASASDDWTDAVPDDLAEPFDAAASLGDLGLDPDASGVIAGLSAEPSASRPETPDPGRMTAQDWPAVAAGLPVGGAAQALALNSEWLSGDDHRIRLRVAIHTYADGGGHDRLRTILSEYFGRALRLDVEYGVTGDDTAHAVDQAERAQRQQAAEQAVEQDELVRTLAQRFAARVVPGSIRPSAAPPAV</sequence>
<evidence type="ECO:0000256" key="9">
    <source>
        <dbReference type="ARBA" id="ARBA00022932"/>
    </source>
</evidence>
<dbReference type="PANTHER" id="PTHR11669:SF0">
    <property type="entry name" value="PROTEIN STICHEL-LIKE 2"/>
    <property type="match status" value="1"/>
</dbReference>
<dbReference type="NCBIfam" id="TIGR02397">
    <property type="entry name" value="dnaX_nterm"/>
    <property type="match status" value="1"/>
</dbReference>
<dbReference type="GO" id="GO:0006261">
    <property type="term" value="P:DNA-templated DNA replication"/>
    <property type="evidence" value="ECO:0007669"/>
    <property type="project" value="TreeGrafter"/>
</dbReference>
<dbReference type="EC" id="2.7.7.7" evidence="11"/>
<dbReference type="Pfam" id="PF12169">
    <property type="entry name" value="DNA_pol3_gamma3"/>
    <property type="match status" value="1"/>
</dbReference>
<evidence type="ECO:0000256" key="12">
    <source>
        <dbReference type="SAM" id="MobiDB-lite"/>
    </source>
</evidence>
<dbReference type="Pfam" id="PF13177">
    <property type="entry name" value="DNA_pol3_delta2"/>
    <property type="match status" value="1"/>
</dbReference>
<evidence type="ECO:0000256" key="5">
    <source>
        <dbReference type="ARBA" id="ARBA00022723"/>
    </source>
</evidence>
<dbReference type="SUPFAM" id="SSF52540">
    <property type="entry name" value="P-loop containing nucleoside triphosphate hydrolases"/>
    <property type="match status" value="1"/>
</dbReference>
<dbReference type="EMBL" id="CP158267">
    <property type="protein sequence ID" value="XDJ80375.1"/>
    <property type="molecule type" value="Genomic_DNA"/>
</dbReference>
<feature type="region of interest" description="Disordered" evidence="12">
    <location>
        <begin position="373"/>
        <end position="481"/>
    </location>
</feature>
<keyword evidence="3 11" id="KW-0548">Nucleotidyltransferase</keyword>
<dbReference type="CDD" id="cd18137">
    <property type="entry name" value="HLD_clamp_pol_III_gamma_tau"/>
    <property type="match status" value="1"/>
</dbReference>
<organism evidence="15">
    <name type="scientific">Castellaniella ginsengisoli</name>
    <dbReference type="NCBI Taxonomy" id="546114"/>
    <lineage>
        <taxon>Bacteria</taxon>
        <taxon>Pseudomonadati</taxon>
        <taxon>Pseudomonadota</taxon>
        <taxon>Betaproteobacteria</taxon>
        <taxon>Burkholderiales</taxon>
        <taxon>Alcaligenaceae</taxon>
        <taxon>Castellaniella</taxon>
    </lineage>
</organism>
<dbReference type="InterPro" id="IPR021029">
    <property type="entry name" value="DNA_pol_III_tau_dom-5"/>
</dbReference>
<dbReference type="GO" id="GO:0009360">
    <property type="term" value="C:DNA polymerase III complex"/>
    <property type="evidence" value="ECO:0007669"/>
    <property type="project" value="InterPro"/>
</dbReference>
<dbReference type="InterPro" id="IPR050238">
    <property type="entry name" value="DNA_Rep/Repair_Clamp_Loader"/>
</dbReference>
<comment type="function">
    <text evidence="11">DNA polymerase III is a complex, multichain enzyme responsible for most of the replicative synthesis in bacteria. This DNA polymerase also exhibits 3' to 5' exonuclease activity.</text>
</comment>
<evidence type="ECO:0000256" key="7">
    <source>
        <dbReference type="ARBA" id="ARBA00022833"/>
    </source>
</evidence>
<comment type="catalytic activity">
    <reaction evidence="10 11">
        <text>DNA(n) + a 2'-deoxyribonucleoside 5'-triphosphate = DNA(n+1) + diphosphate</text>
        <dbReference type="Rhea" id="RHEA:22508"/>
        <dbReference type="Rhea" id="RHEA-COMP:17339"/>
        <dbReference type="Rhea" id="RHEA-COMP:17340"/>
        <dbReference type="ChEBI" id="CHEBI:33019"/>
        <dbReference type="ChEBI" id="CHEBI:61560"/>
        <dbReference type="ChEBI" id="CHEBI:173112"/>
        <dbReference type="EC" id="2.7.7.7"/>
    </reaction>
</comment>
<evidence type="ECO:0000256" key="6">
    <source>
        <dbReference type="ARBA" id="ARBA00022741"/>
    </source>
</evidence>
<dbReference type="InterPro" id="IPR045085">
    <property type="entry name" value="HLD_clamp_pol_III_gamma_tau"/>
</dbReference>
<dbReference type="GO" id="GO:0005524">
    <property type="term" value="F:ATP binding"/>
    <property type="evidence" value="ECO:0007669"/>
    <property type="project" value="UniProtKB-KW"/>
</dbReference>
<evidence type="ECO:0000256" key="1">
    <source>
        <dbReference type="ARBA" id="ARBA00006360"/>
    </source>
</evidence>